<accession>A0A2K9Z1A0</accession>
<feature type="region of interest" description="Disordered" evidence="1">
    <location>
        <begin position="45"/>
        <end position="80"/>
    </location>
</feature>
<reference evidence="2 3" key="1">
    <citation type="submission" date="2017-11" db="EMBL/GenBank/DDBJ databases">
        <title>Complete genome of Rhizobium leguminosarum Norway, an ineffective micro-symbiont.</title>
        <authorList>
            <person name="Hoffrichter A."/>
            <person name="Liang J."/>
            <person name="Brachmann A."/>
            <person name="Marin M."/>
        </authorList>
    </citation>
    <scope>NUCLEOTIDE SEQUENCE [LARGE SCALE GENOMIC DNA]</scope>
    <source>
        <strain evidence="2 3">Norway</strain>
    </source>
</reference>
<feature type="compositionally biased region" description="Polar residues" evidence="1">
    <location>
        <begin position="1"/>
        <end position="11"/>
    </location>
</feature>
<feature type="compositionally biased region" description="Polar residues" evidence="1">
    <location>
        <begin position="55"/>
        <end position="64"/>
    </location>
</feature>
<evidence type="ECO:0000256" key="1">
    <source>
        <dbReference type="SAM" id="MobiDB-lite"/>
    </source>
</evidence>
<feature type="compositionally biased region" description="Gly residues" evidence="1">
    <location>
        <begin position="45"/>
        <end position="54"/>
    </location>
</feature>
<evidence type="ECO:0000313" key="2">
    <source>
        <dbReference type="EMBL" id="AUW42006.1"/>
    </source>
</evidence>
<feature type="region of interest" description="Disordered" evidence="1">
    <location>
        <begin position="1"/>
        <end position="27"/>
    </location>
</feature>
<dbReference type="AlphaFoldDB" id="A0A2K9Z1A0"/>
<proteinExistence type="predicted"/>
<dbReference type="EMBL" id="CP025012">
    <property type="protein sequence ID" value="AUW42006.1"/>
    <property type="molecule type" value="Genomic_DNA"/>
</dbReference>
<name>A0A2K9Z1A0_RHILE</name>
<dbReference type="Proteomes" id="UP000238523">
    <property type="component" value="Chromosome"/>
</dbReference>
<protein>
    <submittedName>
        <fullName evidence="2">Uncharacterized protein</fullName>
    </submittedName>
</protein>
<evidence type="ECO:0000313" key="3">
    <source>
        <dbReference type="Proteomes" id="UP000238523"/>
    </source>
</evidence>
<organism evidence="2 3">
    <name type="scientific">Rhizobium leguminosarum</name>
    <dbReference type="NCBI Taxonomy" id="384"/>
    <lineage>
        <taxon>Bacteria</taxon>
        <taxon>Pseudomonadati</taxon>
        <taxon>Pseudomonadota</taxon>
        <taxon>Alphaproteobacteria</taxon>
        <taxon>Hyphomicrobiales</taxon>
        <taxon>Rhizobiaceae</taxon>
        <taxon>Rhizobium/Agrobacterium group</taxon>
        <taxon>Rhizobium</taxon>
    </lineage>
</organism>
<sequence>MYRLTKSTASVVRSPGSEAATSSEALGSDGMSAGVALSCGAAPGGGGALAGGEGRSQSTRSDTLPSIDARAAGEAVSLRI</sequence>
<gene>
    <name evidence="2" type="ORF">CUJ84_Chr001621</name>
</gene>